<keyword evidence="7 10" id="KW-1133">Transmembrane helix</keyword>
<dbReference type="FunFam" id="3.30.70.270:FF:000001">
    <property type="entry name" value="Diguanylate cyclase domain protein"/>
    <property type="match status" value="1"/>
</dbReference>
<dbReference type="Gene3D" id="3.30.450.20">
    <property type="entry name" value="PAS domain"/>
    <property type="match status" value="1"/>
</dbReference>
<comment type="catalytic activity">
    <reaction evidence="9">
        <text>2 GTP = 3',3'-c-di-GMP + 2 diphosphate</text>
        <dbReference type="Rhea" id="RHEA:24898"/>
        <dbReference type="ChEBI" id="CHEBI:33019"/>
        <dbReference type="ChEBI" id="CHEBI:37565"/>
        <dbReference type="ChEBI" id="CHEBI:58805"/>
        <dbReference type="EC" id="2.7.7.65"/>
    </reaction>
</comment>
<sequence>MFTHKFPRIGLGRLILILAVMSALITLANSFYASYRVQKQLLIDNTLEANRVYATKLAAVTDMFFINAQEQMAYSAQLIAGNFNDERKMQQEVDRLRLQTHVFNSVAIADSKGTIRTISPDTLQLKGHTPASPGINEALKMRRPLIGQPYVSAANNLLILISYPIFSPQNRYLGYISGTIYLKQKNILNDLLGDHYYRDGSYIYVIDKYKNIIYHKDVERIGRKMDNDQILDKSANGSQQLMSSSGVEMLAGYATVPTSSWQIVTLRPTHMTLRPLDGLMKNVLRHTFPIALVTLLGVWILARFISRPLWLLAHSANQMDASGVEDNIKHISSWYFEAAQLKKAMLVGINLLHKKIGKLKSEAQTDPMTGLYNRRALDTQLKYWREMKKSFAAISLDIDKFKRINDTWGHDVGDQVIITIARQLRLCSRDSDALFRTGGEEFLILLPETSLQAAALFSERLRSCVEQTVMPMAQPVTISVGVAMEQAGCTQPDIVFKQADNALYQAKQQGRNRVVIASPPQDTV</sequence>
<dbReference type="InterPro" id="IPR029151">
    <property type="entry name" value="Sensor-like_sf"/>
</dbReference>
<dbReference type="SUPFAM" id="SSF55073">
    <property type="entry name" value="Nucleotide cyclase"/>
    <property type="match status" value="1"/>
</dbReference>
<dbReference type="InterPro" id="IPR000160">
    <property type="entry name" value="GGDEF_dom"/>
</dbReference>
<comment type="subcellular location">
    <subcellularLocation>
        <location evidence="2">Cell membrane</location>
        <topology evidence="2">Multi-pass membrane protein</topology>
    </subcellularLocation>
</comment>
<dbReference type="AlphaFoldDB" id="A0A5J5G6P6"/>
<evidence type="ECO:0000313" key="13">
    <source>
        <dbReference type="EMBL" id="KAA9003069.1"/>
    </source>
</evidence>
<evidence type="ECO:0000256" key="1">
    <source>
        <dbReference type="ARBA" id="ARBA00001946"/>
    </source>
</evidence>
<evidence type="ECO:0000256" key="3">
    <source>
        <dbReference type="ARBA" id="ARBA00004665"/>
    </source>
</evidence>
<evidence type="ECO:0000259" key="11">
    <source>
        <dbReference type="PROSITE" id="PS50887"/>
    </source>
</evidence>
<keyword evidence="14" id="KW-1185">Reference proteome</keyword>
<dbReference type="SMART" id="SM00267">
    <property type="entry name" value="GGDEF"/>
    <property type="match status" value="1"/>
</dbReference>
<proteinExistence type="predicted"/>
<dbReference type="PANTHER" id="PTHR45138:SF9">
    <property type="entry name" value="DIGUANYLATE CYCLASE DGCM-RELATED"/>
    <property type="match status" value="1"/>
</dbReference>
<evidence type="ECO:0000313" key="12">
    <source>
        <dbReference type="EMBL" id="KAA9002643.1"/>
    </source>
</evidence>
<dbReference type="Proteomes" id="UP000335415">
    <property type="component" value="Unassembled WGS sequence"/>
</dbReference>
<keyword evidence="8 10" id="KW-0472">Membrane</keyword>
<evidence type="ECO:0000256" key="6">
    <source>
        <dbReference type="ARBA" id="ARBA00022692"/>
    </source>
</evidence>
<dbReference type="SUPFAM" id="SSF103190">
    <property type="entry name" value="Sensory domain-like"/>
    <property type="match status" value="2"/>
</dbReference>
<evidence type="ECO:0000256" key="5">
    <source>
        <dbReference type="ARBA" id="ARBA00022475"/>
    </source>
</evidence>
<dbReference type="OrthoDB" id="9812260at2"/>
<dbReference type="GO" id="GO:0052621">
    <property type="term" value="F:diguanylate cyclase activity"/>
    <property type="evidence" value="ECO:0007669"/>
    <property type="project" value="UniProtKB-EC"/>
</dbReference>
<dbReference type="RefSeq" id="WP_150433614.1">
    <property type="nucleotide sequence ID" value="NZ_VYKJ01000001.1"/>
</dbReference>
<dbReference type="Pfam" id="PF00990">
    <property type="entry name" value="GGDEF"/>
    <property type="match status" value="1"/>
</dbReference>
<dbReference type="InterPro" id="IPR050469">
    <property type="entry name" value="Diguanylate_Cyclase"/>
</dbReference>
<dbReference type="GO" id="GO:1902201">
    <property type="term" value="P:negative regulation of bacterial-type flagellum-dependent cell motility"/>
    <property type="evidence" value="ECO:0007669"/>
    <property type="project" value="TreeGrafter"/>
</dbReference>
<dbReference type="InterPro" id="IPR033479">
    <property type="entry name" value="dCache_1"/>
</dbReference>
<dbReference type="GO" id="GO:0005886">
    <property type="term" value="C:plasma membrane"/>
    <property type="evidence" value="ECO:0007669"/>
    <property type="project" value="UniProtKB-SubCell"/>
</dbReference>
<dbReference type="InterPro" id="IPR029787">
    <property type="entry name" value="Nucleotide_cyclase"/>
</dbReference>
<evidence type="ECO:0000256" key="9">
    <source>
        <dbReference type="ARBA" id="ARBA00034247"/>
    </source>
</evidence>
<dbReference type="EMBL" id="VYKJ01000001">
    <property type="protein sequence ID" value="KAA9003069.1"/>
    <property type="molecule type" value="Genomic_DNA"/>
</dbReference>
<feature type="transmembrane region" description="Helical" evidence="10">
    <location>
        <begin position="283"/>
        <end position="302"/>
    </location>
</feature>
<dbReference type="NCBIfam" id="TIGR00254">
    <property type="entry name" value="GGDEF"/>
    <property type="match status" value="1"/>
</dbReference>
<dbReference type="InterPro" id="IPR043128">
    <property type="entry name" value="Rev_trsase/Diguanyl_cyclase"/>
</dbReference>
<organism evidence="12 14">
    <name type="scientific">Affinibrenneria salicis</name>
    <dbReference type="NCBI Taxonomy" id="2590031"/>
    <lineage>
        <taxon>Bacteria</taxon>
        <taxon>Pseudomonadati</taxon>
        <taxon>Pseudomonadota</taxon>
        <taxon>Gammaproteobacteria</taxon>
        <taxon>Enterobacterales</taxon>
        <taxon>Pectobacteriaceae</taxon>
        <taxon>Affinibrenneria</taxon>
    </lineage>
</organism>
<evidence type="ECO:0000256" key="4">
    <source>
        <dbReference type="ARBA" id="ARBA00012528"/>
    </source>
</evidence>
<evidence type="ECO:0000313" key="14">
    <source>
        <dbReference type="Proteomes" id="UP000335415"/>
    </source>
</evidence>
<protein>
    <recommendedName>
        <fullName evidence="4">diguanylate cyclase</fullName>
        <ecNumber evidence="4">2.7.7.65</ecNumber>
    </recommendedName>
</protein>
<evidence type="ECO:0000256" key="10">
    <source>
        <dbReference type="SAM" id="Phobius"/>
    </source>
</evidence>
<feature type="domain" description="GGDEF" evidence="11">
    <location>
        <begin position="389"/>
        <end position="519"/>
    </location>
</feature>
<evidence type="ECO:0000256" key="8">
    <source>
        <dbReference type="ARBA" id="ARBA00023136"/>
    </source>
</evidence>
<name>A0A5J5G6P6_9GAMM</name>
<reference evidence="12 14" key="1">
    <citation type="submission" date="2019-09" db="EMBL/GenBank/DDBJ databases">
        <authorList>
            <person name="Li Y."/>
        </authorList>
    </citation>
    <scope>NUCLEOTIDE SEQUENCE [LARGE SCALE GENOMIC DNA]</scope>
    <source>
        <strain evidence="12 14">L3-3HA</strain>
    </source>
</reference>
<accession>A0A5J5G6P6</accession>
<dbReference type="PROSITE" id="PS50887">
    <property type="entry name" value="GGDEF"/>
    <property type="match status" value="1"/>
</dbReference>
<dbReference type="EMBL" id="VYKJ01000001">
    <property type="protein sequence ID" value="KAA9002643.1"/>
    <property type="molecule type" value="Genomic_DNA"/>
</dbReference>
<keyword evidence="5" id="KW-1003">Cell membrane</keyword>
<dbReference type="CDD" id="cd01949">
    <property type="entry name" value="GGDEF"/>
    <property type="match status" value="1"/>
</dbReference>
<dbReference type="GO" id="GO:0043709">
    <property type="term" value="P:cell adhesion involved in single-species biofilm formation"/>
    <property type="evidence" value="ECO:0007669"/>
    <property type="project" value="TreeGrafter"/>
</dbReference>
<dbReference type="Gene3D" id="3.30.70.270">
    <property type="match status" value="1"/>
</dbReference>
<comment type="caution">
    <text evidence="12">The sequence shown here is derived from an EMBL/GenBank/DDBJ whole genome shotgun (WGS) entry which is preliminary data.</text>
</comment>
<dbReference type="Pfam" id="PF02743">
    <property type="entry name" value="dCache_1"/>
    <property type="match status" value="1"/>
</dbReference>
<evidence type="ECO:0000256" key="7">
    <source>
        <dbReference type="ARBA" id="ARBA00022989"/>
    </source>
</evidence>
<dbReference type="PANTHER" id="PTHR45138">
    <property type="entry name" value="REGULATORY COMPONENTS OF SENSORY TRANSDUCTION SYSTEM"/>
    <property type="match status" value="1"/>
</dbReference>
<dbReference type="CDD" id="cd12912">
    <property type="entry name" value="PDC2_MCP_like"/>
    <property type="match status" value="1"/>
</dbReference>
<comment type="cofactor">
    <cofactor evidence="1">
        <name>Mg(2+)</name>
        <dbReference type="ChEBI" id="CHEBI:18420"/>
    </cofactor>
</comment>
<evidence type="ECO:0000256" key="2">
    <source>
        <dbReference type="ARBA" id="ARBA00004651"/>
    </source>
</evidence>
<comment type="pathway">
    <text evidence="3">Purine metabolism; 3',5'-cyclic di-GMP biosynthesis.</text>
</comment>
<gene>
    <name evidence="12" type="ORF">FJU30_01210</name>
    <name evidence="13" type="ORF">FJU30_03555</name>
</gene>
<dbReference type="EC" id="2.7.7.65" evidence="4"/>
<keyword evidence="6 10" id="KW-0812">Transmembrane</keyword>